<evidence type="ECO:0000313" key="2">
    <source>
        <dbReference type="EMBL" id="MBD1366137.1"/>
    </source>
</evidence>
<dbReference type="EMBL" id="JACWMY010000011">
    <property type="protein sequence ID" value="MBD1366137.1"/>
    <property type="molecule type" value="Genomic_DNA"/>
</dbReference>
<dbReference type="Gene3D" id="3.30.70.1290">
    <property type="entry name" value="Transposase IS200-like"/>
    <property type="match status" value="1"/>
</dbReference>
<organism evidence="2 3">
    <name type="scientific">Mucilaginibacter pankratovii</name>
    <dbReference type="NCBI Taxonomy" id="2772110"/>
    <lineage>
        <taxon>Bacteria</taxon>
        <taxon>Pseudomonadati</taxon>
        <taxon>Bacteroidota</taxon>
        <taxon>Sphingobacteriia</taxon>
        <taxon>Sphingobacteriales</taxon>
        <taxon>Sphingobacteriaceae</taxon>
        <taxon>Mucilaginibacter</taxon>
    </lineage>
</organism>
<comment type="caution">
    <text evidence="2">The sequence shown here is derived from an EMBL/GenBank/DDBJ whole genome shotgun (WGS) entry which is preliminary data.</text>
</comment>
<proteinExistence type="predicted"/>
<dbReference type="SMART" id="SM01321">
    <property type="entry name" value="Y1_Tnp"/>
    <property type="match status" value="1"/>
</dbReference>
<gene>
    <name evidence="2" type="ORF">IDJ77_20165</name>
</gene>
<accession>A0ABR7WXY4</accession>
<protein>
    <submittedName>
        <fullName evidence="2">Transposase</fullName>
    </submittedName>
</protein>
<dbReference type="InterPro" id="IPR052715">
    <property type="entry name" value="RAYT_transposase"/>
</dbReference>
<dbReference type="PANTHER" id="PTHR36966:SF1">
    <property type="entry name" value="REP-ASSOCIATED TYROSINE TRANSPOSASE"/>
    <property type="match status" value="1"/>
</dbReference>
<keyword evidence="3" id="KW-1185">Reference proteome</keyword>
<sequence>MSGNYKFRNQECLYFVTFSVVRWIDVFTRREYKDILVDSLKYCIENKGLELYAWVIMSNHVHLIIGTQGQPLENILRDIKRHTSKKLTAAISENMQESRRDWLLWFFEREGRQNPNNETYQFWQQGNHPIEIWSNQVTEQKLDYLHDYLHNNPVVAGWVDEPEHYLYSSARDYAGGKGLIDVILLI</sequence>
<dbReference type="RefSeq" id="WP_191190797.1">
    <property type="nucleotide sequence ID" value="NZ_JACWMY010000011.1"/>
</dbReference>
<dbReference type="PANTHER" id="PTHR36966">
    <property type="entry name" value="REP-ASSOCIATED TYROSINE TRANSPOSASE"/>
    <property type="match status" value="1"/>
</dbReference>
<dbReference type="InterPro" id="IPR002686">
    <property type="entry name" value="Transposase_17"/>
</dbReference>
<dbReference type="Proteomes" id="UP000606600">
    <property type="component" value="Unassembled WGS sequence"/>
</dbReference>
<dbReference type="Pfam" id="PF01797">
    <property type="entry name" value="Y1_Tnp"/>
    <property type="match status" value="1"/>
</dbReference>
<evidence type="ECO:0000259" key="1">
    <source>
        <dbReference type="SMART" id="SM01321"/>
    </source>
</evidence>
<evidence type="ECO:0000313" key="3">
    <source>
        <dbReference type="Proteomes" id="UP000606600"/>
    </source>
</evidence>
<feature type="domain" description="Transposase IS200-like" evidence="1">
    <location>
        <begin position="9"/>
        <end position="152"/>
    </location>
</feature>
<dbReference type="InterPro" id="IPR036515">
    <property type="entry name" value="Transposase_17_sf"/>
</dbReference>
<dbReference type="SUPFAM" id="SSF143422">
    <property type="entry name" value="Transposase IS200-like"/>
    <property type="match status" value="1"/>
</dbReference>
<reference evidence="2 3" key="1">
    <citation type="submission" date="2020-09" db="EMBL/GenBank/DDBJ databases">
        <title>Novel species of Mucilaginibacter isolated from a glacier on the Tibetan Plateau.</title>
        <authorList>
            <person name="Liu Q."/>
            <person name="Xin Y.-H."/>
        </authorList>
    </citation>
    <scope>NUCLEOTIDE SEQUENCE [LARGE SCALE GENOMIC DNA]</scope>
    <source>
        <strain evidence="2 3">ZT4R22</strain>
    </source>
</reference>
<name>A0ABR7WXY4_9SPHI</name>
<dbReference type="NCBIfam" id="NF047646">
    <property type="entry name" value="REP_Tyr_transpos"/>
    <property type="match status" value="1"/>
</dbReference>